<dbReference type="Gene3D" id="3.30.720.110">
    <property type="match status" value="1"/>
</dbReference>
<dbReference type="CDD" id="cd07246">
    <property type="entry name" value="VOC_like"/>
    <property type="match status" value="1"/>
</dbReference>
<evidence type="ECO:0000256" key="1">
    <source>
        <dbReference type="SAM" id="MobiDB-lite"/>
    </source>
</evidence>
<evidence type="ECO:0000313" key="4">
    <source>
        <dbReference type="Proteomes" id="UP000253562"/>
    </source>
</evidence>
<feature type="region of interest" description="Disordered" evidence="1">
    <location>
        <begin position="95"/>
        <end position="118"/>
    </location>
</feature>
<organism evidence="3 4">
    <name type="scientific">Bremerella cremea</name>
    <dbReference type="NCBI Taxonomy" id="1031537"/>
    <lineage>
        <taxon>Bacteria</taxon>
        <taxon>Pseudomonadati</taxon>
        <taxon>Planctomycetota</taxon>
        <taxon>Planctomycetia</taxon>
        <taxon>Pirellulales</taxon>
        <taxon>Pirellulaceae</taxon>
        <taxon>Bremerella</taxon>
    </lineage>
</organism>
<comment type="caution">
    <text evidence="3">The sequence shown here is derived from an EMBL/GenBank/DDBJ whole genome shotgun (WGS) entry which is preliminary data.</text>
</comment>
<dbReference type="InterPro" id="IPR004360">
    <property type="entry name" value="Glyas_Fos-R_dOase_dom"/>
</dbReference>
<dbReference type="Pfam" id="PF00903">
    <property type="entry name" value="Glyoxalase"/>
    <property type="match status" value="1"/>
</dbReference>
<dbReference type="InterPro" id="IPR029068">
    <property type="entry name" value="Glyas_Bleomycin-R_OHBP_Dase"/>
</dbReference>
<dbReference type="PROSITE" id="PS51819">
    <property type="entry name" value="VOC"/>
    <property type="match status" value="1"/>
</dbReference>
<protein>
    <submittedName>
        <fullName evidence="3">VOC family protein</fullName>
    </submittedName>
</protein>
<dbReference type="Gene3D" id="3.30.720.120">
    <property type="match status" value="1"/>
</dbReference>
<dbReference type="InterPro" id="IPR037523">
    <property type="entry name" value="VOC_core"/>
</dbReference>
<dbReference type="PANTHER" id="PTHR34109">
    <property type="entry name" value="BNAUNNG04460D PROTEIN-RELATED"/>
    <property type="match status" value="1"/>
</dbReference>
<dbReference type="RefSeq" id="WP_114371244.1">
    <property type="nucleotide sequence ID" value="NZ_QPEX01000044.1"/>
</dbReference>
<dbReference type="SUPFAM" id="SSF54593">
    <property type="entry name" value="Glyoxalase/Bleomycin resistance protein/Dihydroxybiphenyl dioxygenase"/>
    <property type="match status" value="1"/>
</dbReference>
<evidence type="ECO:0000313" key="3">
    <source>
        <dbReference type="EMBL" id="RCS42063.1"/>
    </source>
</evidence>
<feature type="domain" description="VOC" evidence="2">
    <location>
        <begin position="9"/>
        <end position="127"/>
    </location>
</feature>
<name>A0A368KNU7_9BACT</name>
<dbReference type="EMBL" id="QPEX01000044">
    <property type="protein sequence ID" value="RCS42063.1"/>
    <property type="molecule type" value="Genomic_DNA"/>
</dbReference>
<gene>
    <name evidence="3" type="ORF">DTL42_19735</name>
</gene>
<dbReference type="PANTHER" id="PTHR34109:SF1">
    <property type="entry name" value="VOC DOMAIN-CONTAINING PROTEIN"/>
    <property type="match status" value="1"/>
</dbReference>
<accession>A0A368KNU7</accession>
<dbReference type="Proteomes" id="UP000253562">
    <property type="component" value="Unassembled WGS sequence"/>
</dbReference>
<dbReference type="OrthoDB" id="9795306at2"/>
<proteinExistence type="predicted"/>
<reference evidence="3 4" key="1">
    <citation type="submission" date="2018-07" db="EMBL/GenBank/DDBJ databases">
        <title>Comparative genomes isolates from brazilian mangrove.</title>
        <authorList>
            <person name="De Araujo J.E."/>
            <person name="Taketani R.G."/>
            <person name="Silva M.C.P."/>
            <person name="Lourenco M.V."/>
            <person name="Oliveira V.M."/>
            <person name="Andreote F.D."/>
        </authorList>
    </citation>
    <scope>NUCLEOTIDE SEQUENCE [LARGE SCALE GENOMIC DNA]</scope>
    <source>
        <strain evidence="3 4">HEX PRIS-MGV</strain>
    </source>
</reference>
<dbReference type="AlphaFoldDB" id="A0A368KNU7"/>
<evidence type="ECO:0000259" key="2">
    <source>
        <dbReference type="PROSITE" id="PS51819"/>
    </source>
</evidence>
<sequence length="132" mass="14361">METAYKPDRYNSASPYLIVKGAAATIEFLRNVFSATPLRRIDRENGSIMHAEVRIDDTVIMLADEVENWPACPAHVHIYVPDVDAVFASALAAGATSIQEPSQKTSDDDKRGGFQDAGGTTWWVATQSSSSN</sequence>